<dbReference type="AlphaFoldDB" id="A0A845QKZ0"/>
<keyword evidence="3 4" id="KW-0862">Zinc</keyword>
<name>A0A845QKZ0_9FIRM</name>
<dbReference type="EMBL" id="QXWK01000011">
    <property type="protein sequence ID" value="NBH61367.1"/>
    <property type="molecule type" value="Genomic_DNA"/>
</dbReference>
<dbReference type="Proteomes" id="UP000446866">
    <property type="component" value="Unassembled WGS sequence"/>
</dbReference>
<dbReference type="PANTHER" id="PTHR34535:SF3">
    <property type="entry name" value="HYDROGENASE MATURATION FACTOR HYPA"/>
    <property type="match status" value="1"/>
</dbReference>
<gene>
    <name evidence="4" type="primary">hypA</name>
    <name evidence="5" type="ORF">D0435_06845</name>
</gene>
<sequence>MHELGIVFHIIKGVEKTAEENGLTKVASVTVELGEVSSVIPHYLTDCWRWAADKNDLTREAELLIEEIPAVTYCENCEKTYGTVEYGKICPHCGSEKTWLLQGNQVMIKEIEGC</sequence>
<feature type="binding site" evidence="4">
    <location>
        <position position="90"/>
    </location>
    <ligand>
        <name>Zn(2+)</name>
        <dbReference type="ChEBI" id="CHEBI:29105"/>
    </ligand>
</feature>
<organism evidence="5 6">
    <name type="scientific">Anaerotruncus colihominis</name>
    <dbReference type="NCBI Taxonomy" id="169435"/>
    <lineage>
        <taxon>Bacteria</taxon>
        <taxon>Bacillati</taxon>
        <taxon>Bacillota</taxon>
        <taxon>Clostridia</taxon>
        <taxon>Eubacteriales</taxon>
        <taxon>Oscillospiraceae</taxon>
        <taxon>Anaerotruncus</taxon>
    </lineage>
</organism>
<evidence type="ECO:0000256" key="1">
    <source>
        <dbReference type="ARBA" id="ARBA00022596"/>
    </source>
</evidence>
<evidence type="ECO:0000313" key="5">
    <source>
        <dbReference type="EMBL" id="NBH61367.1"/>
    </source>
</evidence>
<accession>A0A845QKZ0</accession>
<dbReference type="Gene3D" id="3.30.2320.80">
    <property type="match status" value="1"/>
</dbReference>
<dbReference type="PIRSF" id="PIRSF004761">
    <property type="entry name" value="Hydrgn_mat_HypA"/>
    <property type="match status" value="1"/>
</dbReference>
<dbReference type="GO" id="GO:0051604">
    <property type="term" value="P:protein maturation"/>
    <property type="evidence" value="ECO:0007669"/>
    <property type="project" value="InterPro"/>
</dbReference>
<dbReference type="RefSeq" id="WP_160201649.1">
    <property type="nucleotide sequence ID" value="NZ_QXWK01000011.1"/>
</dbReference>
<keyword evidence="1 4" id="KW-0533">Nickel</keyword>
<dbReference type="Pfam" id="PF01155">
    <property type="entry name" value="HypA"/>
    <property type="match status" value="1"/>
</dbReference>
<dbReference type="InterPro" id="IPR000688">
    <property type="entry name" value="HypA/HybF"/>
</dbReference>
<comment type="function">
    <text evidence="4">Involved in the maturation of [NiFe] hydrogenases. Required for nickel insertion into the metal center of the hydrogenase.</text>
</comment>
<protein>
    <recommendedName>
        <fullName evidence="4">Hydrogenase maturation factor HypA</fullName>
    </recommendedName>
</protein>
<keyword evidence="2 4" id="KW-0479">Metal-binding</keyword>
<feature type="binding site" evidence="4">
    <location>
        <position position="74"/>
    </location>
    <ligand>
        <name>Zn(2+)</name>
        <dbReference type="ChEBI" id="CHEBI:29105"/>
    </ligand>
</feature>
<reference evidence="5 6" key="1">
    <citation type="submission" date="2018-08" db="EMBL/GenBank/DDBJ databases">
        <title>Murine metabolic-syndrome-specific gut microbial biobank.</title>
        <authorList>
            <person name="Liu C."/>
        </authorList>
    </citation>
    <scope>NUCLEOTIDE SEQUENCE [LARGE SCALE GENOMIC DNA]</scope>
    <source>
        <strain evidence="5 6">28</strain>
    </source>
</reference>
<comment type="caution">
    <text evidence="5">The sequence shown here is derived from an EMBL/GenBank/DDBJ whole genome shotgun (WGS) entry which is preliminary data.</text>
</comment>
<feature type="binding site" evidence="4">
    <location>
        <position position="77"/>
    </location>
    <ligand>
        <name>Zn(2+)</name>
        <dbReference type="ChEBI" id="CHEBI:29105"/>
    </ligand>
</feature>
<dbReference type="GO" id="GO:0016151">
    <property type="term" value="F:nickel cation binding"/>
    <property type="evidence" value="ECO:0007669"/>
    <property type="project" value="UniProtKB-UniRule"/>
</dbReference>
<evidence type="ECO:0000256" key="2">
    <source>
        <dbReference type="ARBA" id="ARBA00022723"/>
    </source>
</evidence>
<comment type="similarity">
    <text evidence="4">Belongs to the HypA/HybF family.</text>
</comment>
<dbReference type="HAMAP" id="MF_00213">
    <property type="entry name" value="HypA_HybF"/>
    <property type="match status" value="1"/>
</dbReference>
<dbReference type="PANTHER" id="PTHR34535">
    <property type="entry name" value="HYDROGENASE MATURATION FACTOR HYPA"/>
    <property type="match status" value="1"/>
</dbReference>
<feature type="binding site" evidence="4">
    <location>
        <position position="93"/>
    </location>
    <ligand>
        <name>Zn(2+)</name>
        <dbReference type="ChEBI" id="CHEBI:29105"/>
    </ligand>
</feature>
<feature type="binding site" evidence="4">
    <location>
        <position position="2"/>
    </location>
    <ligand>
        <name>Ni(2+)</name>
        <dbReference type="ChEBI" id="CHEBI:49786"/>
    </ligand>
</feature>
<evidence type="ECO:0000313" key="6">
    <source>
        <dbReference type="Proteomes" id="UP000446866"/>
    </source>
</evidence>
<evidence type="ECO:0000256" key="3">
    <source>
        <dbReference type="ARBA" id="ARBA00022833"/>
    </source>
</evidence>
<keyword evidence="6" id="KW-1185">Reference proteome</keyword>
<dbReference type="GO" id="GO:0008270">
    <property type="term" value="F:zinc ion binding"/>
    <property type="evidence" value="ECO:0007669"/>
    <property type="project" value="UniProtKB-UniRule"/>
</dbReference>
<evidence type="ECO:0000256" key="4">
    <source>
        <dbReference type="HAMAP-Rule" id="MF_00213"/>
    </source>
</evidence>
<proteinExistence type="inferred from homology"/>